<comment type="caution">
    <text evidence="2">The sequence shown here is derived from an EMBL/GenBank/DDBJ whole genome shotgun (WGS) entry which is preliminary data.</text>
</comment>
<sequence length="942" mass="105821">MHRVALARAARIKYARSLSVSCIRHNRTISPAEYGTITQLTEKIVDIAANQEPPEGWAHTPHLMATEKRLRNVIPTVDSFRLPTMEKRNFDLAANTASVPEVGNWTEEEGASEASFEPGTFIEIRRNNIFSHGVVLGEVIQESRVHVIALMDGGDVWDPLREDVMFSVPSLVSPDLARRCSTQEIAADDIQLQARIKVLQHIRQVERAVEAATADLVRKGLDIYALVKSRDPDKWATTTVAEVARLYNRNPTLVAVFATHKHLMDNSEYFGPDHAYLLNQTFDVRPASHIKTIRMITEWSRQRDGPIQDFAKRAIPVISAQRKLNLETRADIPSQRPAPHTWTPEDVTILEFLHQSLQPKRTVQVDPYSIGQSAILRALNPGQEVDDHEIHMALIDLGVYAPWQDIYSLRRTLNLDLEDPKTSVKAQATDALVQRSLSKPPAPGAPLGPEDFYASDPLDHLRHDFGNMPIYVIDDSSAQERDDGVSIEAVPGEPDSYWIHVHIADPGSVIPPTHILAQRAEKQSQTVYFMHRTWPLFPKSLMFSGRPGFSLSNQVSNNVLTFSSKINAAGDLVESVVRPGIARNIVQLTYDDVDLVLTGKTITRFYPFSPPPPAPTSKPNFPEQHLADLRTLLMLRSRLVQNRLAKGVIEPNGETATIADYAQPQNVESPTMQPSEFRGFPEFSYWTTSIVEITSGSRGLVAEAMKIACRTASLWCVRHDVDIIRRTASPLAATPENLERLRNMRDGNGFVDVASITALASSLPLADYSVTPDSHWSLGIVDGEGYARATSPLRRFCDLIGHYQIHRALLKEKSYFSSAYLTDYIKWLKRDDVLKRRSENLHNRFWALVMLRRWLEAPRTDIPNPLENLQAIIMRLPRINTVTNTMESEVRIPALGISANLVGITVKQARNWRIATSMSVEIDRIRLGVRPSLTVRDKKKVS</sequence>
<evidence type="ECO:0000259" key="1">
    <source>
        <dbReference type="SMART" id="SM00955"/>
    </source>
</evidence>
<protein>
    <recommendedName>
        <fullName evidence="1">RNB domain-containing protein</fullName>
    </recommendedName>
</protein>
<dbReference type="GO" id="GO:0000175">
    <property type="term" value="F:3'-5'-RNA exonuclease activity"/>
    <property type="evidence" value="ECO:0007669"/>
    <property type="project" value="TreeGrafter"/>
</dbReference>
<dbReference type="SMART" id="SM00955">
    <property type="entry name" value="RNB"/>
    <property type="match status" value="1"/>
</dbReference>
<name>A0AAD7IN79_9AGAR</name>
<dbReference type="Pfam" id="PF00773">
    <property type="entry name" value="RNB"/>
    <property type="match status" value="1"/>
</dbReference>
<dbReference type="InterPro" id="IPR050180">
    <property type="entry name" value="RNR_Ribonuclease"/>
</dbReference>
<dbReference type="GO" id="GO:0003723">
    <property type="term" value="F:RNA binding"/>
    <property type="evidence" value="ECO:0007669"/>
    <property type="project" value="InterPro"/>
</dbReference>
<evidence type="ECO:0000313" key="3">
    <source>
        <dbReference type="Proteomes" id="UP001215598"/>
    </source>
</evidence>
<feature type="domain" description="RNB" evidence="1">
    <location>
        <begin position="462"/>
        <end position="811"/>
    </location>
</feature>
<dbReference type="PANTHER" id="PTHR23355">
    <property type="entry name" value="RIBONUCLEASE"/>
    <property type="match status" value="1"/>
</dbReference>
<dbReference type="PANTHER" id="PTHR23355:SF65">
    <property type="entry name" value="EXORIBONUCLEASE CYT-4, PUTATIVE (AFU_ORTHOLOGUE AFUA_7G01550)-RELATED"/>
    <property type="match status" value="1"/>
</dbReference>
<proteinExistence type="predicted"/>
<accession>A0AAD7IN79</accession>
<dbReference type="SUPFAM" id="SSF50249">
    <property type="entry name" value="Nucleic acid-binding proteins"/>
    <property type="match status" value="1"/>
</dbReference>
<evidence type="ECO:0000313" key="2">
    <source>
        <dbReference type="EMBL" id="KAJ7745720.1"/>
    </source>
</evidence>
<keyword evidence="3" id="KW-1185">Reference proteome</keyword>
<dbReference type="EMBL" id="JARKIB010000082">
    <property type="protein sequence ID" value="KAJ7745720.1"/>
    <property type="molecule type" value="Genomic_DNA"/>
</dbReference>
<dbReference type="GO" id="GO:0006402">
    <property type="term" value="P:mRNA catabolic process"/>
    <property type="evidence" value="ECO:0007669"/>
    <property type="project" value="TreeGrafter"/>
</dbReference>
<organism evidence="2 3">
    <name type="scientific">Mycena metata</name>
    <dbReference type="NCBI Taxonomy" id="1033252"/>
    <lineage>
        <taxon>Eukaryota</taxon>
        <taxon>Fungi</taxon>
        <taxon>Dikarya</taxon>
        <taxon>Basidiomycota</taxon>
        <taxon>Agaricomycotina</taxon>
        <taxon>Agaricomycetes</taxon>
        <taxon>Agaricomycetidae</taxon>
        <taxon>Agaricales</taxon>
        <taxon>Marasmiineae</taxon>
        <taxon>Mycenaceae</taxon>
        <taxon>Mycena</taxon>
    </lineage>
</organism>
<reference evidence="2" key="1">
    <citation type="submission" date="2023-03" db="EMBL/GenBank/DDBJ databases">
        <title>Massive genome expansion in bonnet fungi (Mycena s.s.) driven by repeated elements and novel gene families across ecological guilds.</title>
        <authorList>
            <consortium name="Lawrence Berkeley National Laboratory"/>
            <person name="Harder C.B."/>
            <person name="Miyauchi S."/>
            <person name="Viragh M."/>
            <person name="Kuo A."/>
            <person name="Thoen E."/>
            <person name="Andreopoulos B."/>
            <person name="Lu D."/>
            <person name="Skrede I."/>
            <person name="Drula E."/>
            <person name="Henrissat B."/>
            <person name="Morin E."/>
            <person name="Kohler A."/>
            <person name="Barry K."/>
            <person name="LaButti K."/>
            <person name="Morin E."/>
            <person name="Salamov A."/>
            <person name="Lipzen A."/>
            <person name="Mereny Z."/>
            <person name="Hegedus B."/>
            <person name="Baldrian P."/>
            <person name="Stursova M."/>
            <person name="Weitz H."/>
            <person name="Taylor A."/>
            <person name="Grigoriev I.V."/>
            <person name="Nagy L.G."/>
            <person name="Martin F."/>
            <person name="Kauserud H."/>
        </authorList>
    </citation>
    <scope>NUCLEOTIDE SEQUENCE</scope>
    <source>
        <strain evidence="2">CBHHK182m</strain>
    </source>
</reference>
<dbReference type="InterPro" id="IPR012340">
    <property type="entry name" value="NA-bd_OB-fold"/>
</dbReference>
<gene>
    <name evidence="2" type="ORF">B0H16DRAFT_1422161</name>
</gene>
<dbReference type="Proteomes" id="UP001215598">
    <property type="component" value="Unassembled WGS sequence"/>
</dbReference>
<dbReference type="InterPro" id="IPR001900">
    <property type="entry name" value="RNase_II/R"/>
</dbReference>
<dbReference type="GO" id="GO:0000932">
    <property type="term" value="C:P-body"/>
    <property type="evidence" value="ECO:0007669"/>
    <property type="project" value="TreeGrafter"/>
</dbReference>
<dbReference type="AlphaFoldDB" id="A0AAD7IN79"/>